<keyword evidence="15" id="KW-1133">Transmembrane helix</keyword>
<keyword evidence="5 12" id="KW-0349">Heme</keyword>
<dbReference type="GO" id="GO:0020037">
    <property type="term" value="F:heme binding"/>
    <property type="evidence" value="ECO:0007669"/>
    <property type="project" value="InterPro"/>
</dbReference>
<accession>A0A5C2RXS1</accession>
<dbReference type="SUPFAM" id="SSF48264">
    <property type="entry name" value="Cytochrome P450"/>
    <property type="match status" value="1"/>
</dbReference>
<dbReference type="OrthoDB" id="3366823at2759"/>
<sequence>MFEDDAGPSTPGLVTQSPLAFALILVGLYWVVKILRPSNAKRPPRAPYWIPWLGSALEMGKDPDGFFSNMTRLLGPVFRVKAIGQEMVYVTSPSLISSVYRDSQTFDFTSTRVEMGYKVFQLREHISSGPYMVDSYMGQLHNLLLPSSLHPMVEAYTSSAHDSLLSMISSMDGASGALKTFIIPSAYRAACVAGFGPEFPAEKSYPFFKAFDDDFHLLGAGLPKFLLSKPLKAWDRLLDLFESYIKEQNEKGEDLNPFLMAGLDGYRQGEWTYRDTATVLACQLWALQANAIFTAYWLLAILLQQSEGLGPIVAELDDARRQWQAAHPSTPLGPVFFEEVATSSKSLPLLSSAIQETLRFTTSTFSPRKVVSPVQLGGYQLRPGDTVICVTRLTHLDDEVHPHANEFDMRRYLETPRATKDGKAVANHSMPFGGGTSMCEGRHFALTELRVFLSILLTYATIDIDEGCMTRPTLTLERMGLGVMHPKGDMDVVLRKRRL</sequence>
<dbReference type="InterPro" id="IPR001128">
    <property type="entry name" value="Cyt_P450"/>
</dbReference>
<organism evidence="16 17">
    <name type="scientific">Lentinus tigrinus ALCF2SS1-6</name>
    <dbReference type="NCBI Taxonomy" id="1328759"/>
    <lineage>
        <taxon>Eukaryota</taxon>
        <taxon>Fungi</taxon>
        <taxon>Dikarya</taxon>
        <taxon>Basidiomycota</taxon>
        <taxon>Agaricomycotina</taxon>
        <taxon>Agaricomycetes</taxon>
        <taxon>Polyporales</taxon>
        <taxon>Polyporaceae</taxon>
        <taxon>Lentinus</taxon>
    </lineage>
</organism>
<dbReference type="STRING" id="1328759.A0A5C2RXS1"/>
<dbReference type="EMBL" id="ML122292">
    <property type="protein sequence ID" value="RPD55865.1"/>
    <property type="molecule type" value="Genomic_DNA"/>
</dbReference>
<reference evidence="16" key="1">
    <citation type="journal article" date="2018" name="Genome Biol. Evol.">
        <title>Genomics and development of Lentinus tigrinus, a white-rot wood-decaying mushroom with dimorphic fruiting bodies.</title>
        <authorList>
            <person name="Wu B."/>
            <person name="Xu Z."/>
            <person name="Knudson A."/>
            <person name="Carlson A."/>
            <person name="Chen N."/>
            <person name="Kovaka S."/>
            <person name="LaButti K."/>
            <person name="Lipzen A."/>
            <person name="Pennachio C."/>
            <person name="Riley R."/>
            <person name="Schakwitz W."/>
            <person name="Umezawa K."/>
            <person name="Ohm R.A."/>
            <person name="Grigoriev I.V."/>
            <person name="Nagy L.G."/>
            <person name="Gibbons J."/>
            <person name="Hibbett D."/>
        </authorList>
    </citation>
    <scope>NUCLEOTIDE SEQUENCE [LARGE SCALE GENOMIC DNA]</scope>
    <source>
        <strain evidence="16">ALCF2SS1-6</strain>
    </source>
</reference>
<dbReference type="Gene3D" id="1.10.630.10">
    <property type="entry name" value="Cytochrome P450"/>
    <property type="match status" value="1"/>
</dbReference>
<evidence type="ECO:0000313" key="17">
    <source>
        <dbReference type="Proteomes" id="UP000313359"/>
    </source>
</evidence>
<dbReference type="InterPro" id="IPR002403">
    <property type="entry name" value="Cyt_P450_E_grp-IV"/>
</dbReference>
<dbReference type="InterPro" id="IPR024204">
    <property type="entry name" value="Cyt_P450_CYP7A1-type"/>
</dbReference>
<keyword evidence="17" id="KW-1185">Reference proteome</keyword>
<keyword evidence="8" id="KW-0560">Oxidoreductase</keyword>
<comment type="similarity">
    <text evidence="4 12">Belongs to the cytochrome P450 family.</text>
</comment>
<evidence type="ECO:0000256" key="1">
    <source>
        <dbReference type="ARBA" id="ARBA00001971"/>
    </source>
</evidence>
<dbReference type="GO" id="GO:0005506">
    <property type="term" value="F:iron ion binding"/>
    <property type="evidence" value="ECO:0007669"/>
    <property type="project" value="InterPro"/>
</dbReference>
<evidence type="ECO:0000256" key="4">
    <source>
        <dbReference type="ARBA" id="ARBA00010617"/>
    </source>
</evidence>
<feature type="transmembrane region" description="Helical" evidence="15">
    <location>
        <begin position="12"/>
        <end position="32"/>
    </location>
</feature>
<feature type="binding site" evidence="14">
    <location>
        <position position="290"/>
    </location>
    <ligand>
        <name>substrate</name>
    </ligand>
</feature>
<evidence type="ECO:0000256" key="9">
    <source>
        <dbReference type="ARBA" id="ARBA00023004"/>
    </source>
</evidence>
<evidence type="ECO:0000256" key="10">
    <source>
        <dbReference type="ARBA" id="ARBA00023098"/>
    </source>
</evidence>
<keyword evidence="15" id="KW-0812">Transmembrane</keyword>
<evidence type="ECO:0000313" key="16">
    <source>
        <dbReference type="EMBL" id="RPD55865.1"/>
    </source>
</evidence>
<dbReference type="InterPro" id="IPR050529">
    <property type="entry name" value="CYP450_sterol_14alpha_dmase"/>
</dbReference>
<dbReference type="PIRSF" id="PIRSF000047">
    <property type="entry name" value="Cytochrome_CYPVIIA1"/>
    <property type="match status" value="1"/>
</dbReference>
<keyword evidence="10" id="KW-0443">Lipid metabolism</keyword>
<evidence type="ECO:0000256" key="6">
    <source>
        <dbReference type="ARBA" id="ARBA00022723"/>
    </source>
</evidence>
<dbReference type="Proteomes" id="UP000313359">
    <property type="component" value="Unassembled WGS sequence"/>
</dbReference>
<evidence type="ECO:0000256" key="5">
    <source>
        <dbReference type="ARBA" id="ARBA00022617"/>
    </source>
</evidence>
<name>A0A5C2RXS1_9APHY</name>
<dbReference type="GO" id="GO:0016705">
    <property type="term" value="F:oxidoreductase activity, acting on paired donors, with incorporation or reduction of molecular oxygen"/>
    <property type="evidence" value="ECO:0007669"/>
    <property type="project" value="InterPro"/>
</dbReference>
<dbReference type="Pfam" id="PF00067">
    <property type="entry name" value="p450"/>
    <property type="match status" value="1"/>
</dbReference>
<evidence type="ECO:0000256" key="14">
    <source>
        <dbReference type="PIRSR" id="PIRSR000047-2"/>
    </source>
</evidence>
<keyword evidence="11 12" id="KW-0472">Membrane</keyword>
<dbReference type="AlphaFoldDB" id="A0A5C2RXS1"/>
<comment type="pathway">
    <text evidence="3">Lipid metabolism; bile acid biosynthesis.</text>
</comment>
<evidence type="ECO:0000256" key="3">
    <source>
        <dbReference type="ARBA" id="ARBA00004860"/>
    </source>
</evidence>
<dbReference type="PRINTS" id="PR00465">
    <property type="entry name" value="EP450IV"/>
</dbReference>
<dbReference type="PANTHER" id="PTHR24304">
    <property type="entry name" value="CYTOCHROME P450 FAMILY 7"/>
    <property type="match status" value="1"/>
</dbReference>
<feature type="binding site" evidence="14">
    <location>
        <position position="118"/>
    </location>
    <ligand>
        <name>substrate</name>
    </ligand>
</feature>
<evidence type="ECO:0000256" key="8">
    <source>
        <dbReference type="ARBA" id="ARBA00023002"/>
    </source>
</evidence>
<comment type="subcellular location">
    <subcellularLocation>
        <location evidence="2 12">Endoplasmic reticulum membrane</location>
    </subcellularLocation>
</comment>
<proteinExistence type="inferred from homology"/>
<dbReference type="GO" id="GO:0006629">
    <property type="term" value="P:lipid metabolic process"/>
    <property type="evidence" value="ECO:0007669"/>
    <property type="project" value="UniProtKB-KW"/>
</dbReference>
<keyword evidence="6 12" id="KW-0479">Metal-binding</keyword>
<evidence type="ECO:0000256" key="15">
    <source>
        <dbReference type="SAM" id="Phobius"/>
    </source>
</evidence>
<evidence type="ECO:0000256" key="12">
    <source>
        <dbReference type="PIRNR" id="PIRNR000047"/>
    </source>
</evidence>
<dbReference type="InterPro" id="IPR036396">
    <property type="entry name" value="Cyt_P450_sf"/>
</dbReference>
<gene>
    <name evidence="16" type="ORF">L227DRAFT_579345</name>
</gene>
<dbReference type="GO" id="GO:0008395">
    <property type="term" value="F:steroid hydroxylase activity"/>
    <property type="evidence" value="ECO:0007669"/>
    <property type="project" value="TreeGrafter"/>
</dbReference>
<evidence type="ECO:0000256" key="7">
    <source>
        <dbReference type="ARBA" id="ARBA00022824"/>
    </source>
</evidence>
<dbReference type="PANTHER" id="PTHR24304:SF2">
    <property type="entry name" value="24-HYDROXYCHOLESTEROL 7-ALPHA-HYDROXYLASE"/>
    <property type="match status" value="1"/>
</dbReference>
<evidence type="ECO:0000256" key="2">
    <source>
        <dbReference type="ARBA" id="ARBA00004586"/>
    </source>
</evidence>
<keyword evidence="7 12" id="KW-0256">Endoplasmic reticulum</keyword>
<protein>
    <submittedName>
        <fullName evidence="16">Cytochrome P450</fullName>
    </submittedName>
</protein>
<dbReference type="GO" id="GO:0005789">
    <property type="term" value="C:endoplasmic reticulum membrane"/>
    <property type="evidence" value="ECO:0007669"/>
    <property type="project" value="UniProtKB-SubCell"/>
</dbReference>
<evidence type="ECO:0000256" key="11">
    <source>
        <dbReference type="ARBA" id="ARBA00023136"/>
    </source>
</evidence>
<feature type="binding site" description="axial binding residue" evidence="13">
    <location>
        <position position="439"/>
    </location>
    <ligand>
        <name>heme</name>
        <dbReference type="ChEBI" id="CHEBI:30413"/>
    </ligand>
    <ligandPart>
        <name>Fe</name>
        <dbReference type="ChEBI" id="CHEBI:18248"/>
    </ligandPart>
</feature>
<evidence type="ECO:0000256" key="13">
    <source>
        <dbReference type="PIRSR" id="PIRSR000047-1"/>
    </source>
</evidence>
<comment type="cofactor">
    <cofactor evidence="1 12 13">
        <name>heme</name>
        <dbReference type="ChEBI" id="CHEBI:30413"/>
    </cofactor>
</comment>
<keyword evidence="9 12" id="KW-0408">Iron</keyword>